<dbReference type="InterPro" id="IPR004358">
    <property type="entry name" value="Sig_transdc_His_kin-like_C"/>
</dbReference>
<evidence type="ECO:0000256" key="7">
    <source>
        <dbReference type="ARBA" id="ARBA00022692"/>
    </source>
</evidence>
<gene>
    <name evidence="16" type="ORF">H8E41_06060</name>
</gene>
<keyword evidence="4" id="KW-1003">Cell membrane</keyword>
<dbReference type="InterPro" id="IPR003661">
    <property type="entry name" value="HisK_dim/P_dom"/>
</dbReference>
<dbReference type="InterPro" id="IPR005467">
    <property type="entry name" value="His_kinase_dom"/>
</dbReference>
<feature type="domain" description="Histidine kinase" evidence="15">
    <location>
        <begin position="354"/>
        <end position="570"/>
    </location>
</feature>
<keyword evidence="13 14" id="KW-0472">Membrane</keyword>
<keyword evidence="9 16" id="KW-0418">Kinase</keyword>
<keyword evidence="12" id="KW-0902">Two-component regulatory system</keyword>
<dbReference type="Gene3D" id="3.30.565.10">
    <property type="entry name" value="Histidine kinase-like ATPase, C-terminal domain"/>
    <property type="match status" value="1"/>
</dbReference>
<dbReference type="PANTHER" id="PTHR43065">
    <property type="entry name" value="SENSOR HISTIDINE KINASE"/>
    <property type="match status" value="1"/>
</dbReference>
<organism evidence="16 17">
    <name type="scientific">Candidatus Desulfobia pelagia</name>
    <dbReference type="NCBI Taxonomy" id="2841692"/>
    <lineage>
        <taxon>Bacteria</taxon>
        <taxon>Pseudomonadati</taxon>
        <taxon>Thermodesulfobacteriota</taxon>
        <taxon>Desulfobulbia</taxon>
        <taxon>Desulfobulbales</taxon>
        <taxon>Desulfobulbaceae</taxon>
        <taxon>Candidatus Desulfobia</taxon>
    </lineage>
</organism>
<dbReference type="SMART" id="SM00388">
    <property type="entry name" value="HisKA"/>
    <property type="match status" value="1"/>
</dbReference>
<keyword evidence="11 14" id="KW-1133">Transmembrane helix</keyword>
<dbReference type="InterPro" id="IPR036097">
    <property type="entry name" value="HisK_dim/P_sf"/>
</dbReference>
<evidence type="ECO:0000256" key="11">
    <source>
        <dbReference type="ARBA" id="ARBA00022989"/>
    </source>
</evidence>
<evidence type="ECO:0000256" key="1">
    <source>
        <dbReference type="ARBA" id="ARBA00000085"/>
    </source>
</evidence>
<proteinExistence type="predicted"/>
<dbReference type="SUPFAM" id="SSF55874">
    <property type="entry name" value="ATPase domain of HSP90 chaperone/DNA topoisomerase II/histidine kinase"/>
    <property type="match status" value="1"/>
</dbReference>
<dbReference type="Pfam" id="PF02743">
    <property type="entry name" value="dCache_1"/>
    <property type="match status" value="1"/>
</dbReference>
<evidence type="ECO:0000256" key="5">
    <source>
        <dbReference type="ARBA" id="ARBA00022553"/>
    </source>
</evidence>
<protein>
    <recommendedName>
        <fullName evidence="3">histidine kinase</fullName>
        <ecNumber evidence="3">2.7.13.3</ecNumber>
    </recommendedName>
</protein>
<evidence type="ECO:0000256" key="9">
    <source>
        <dbReference type="ARBA" id="ARBA00022777"/>
    </source>
</evidence>
<reference evidence="16 17" key="1">
    <citation type="submission" date="2020-08" db="EMBL/GenBank/DDBJ databases">
        <title>Bridging the membrane lipid divide: bacteria of the FCB group superphylum have the potential to synthesize archaeal ether lipids.</title>
        <authorList>
            <person name="Villanueva L."/>
            <person name="Von Meijenfeldt F.A.B."/>
            <person name="Westbye A.B."/>
            <person name="Yadav S."/>
            <person name="Hopmans E.C."/>
            <person name="Dutilh B.E."/>
            <person name="Sinninghe Damste J.S."/>
        </authorList>
    </citation>
    <scope>NUCLEOTIDE SEQUENCE [LARGE SCALE GENOMIC DNA]</scope>
    <source>
        <strain evidence="16">NIOZ-UU47</strain>
    </source>
</reference>
<dbReference type="PANTHER" id="PTHR43065:SF46">
    <property type="entry name" value="C4-DICARBOXYLATE TRANSPORT SENSOR PROTEIN DCTB"/>
    <property type="match status" value="1"/>
</dbReference>
<dbReference type="GO" id="GO:0000155">
    <property type="term" value="F:phosphorelay sensor kinase activity"/>
    <property type="evidence" value="ECO:0007669"/>
    <property type="project" value="InterPro"/>
</dbReference>
<evidence type="ECO:0000256" key="4">
    <source>
        <dbReference type="ARBA" id="ARBA00022475"/>
    </source>
</evidence>
<dbReference type="Pfam" id="PF00512">
    <property type="entry name" value="HisKA"/>
    <property type="match status" value="1"/>
</dbReference>
<dbReference type="AlphaFoldDB" id="A0A8J6TC98"/>
<evidence type="ECO:0000256" key="2">
    <source>
        <dbReference type="ARBA" id="ARBA00004651"/>
    </source>
</evidence>
<evidence type="ECO:0000256" key="12">
    <source>
        <dbReference type="ARBA" id="ARBA00023012"/>
    </source>
</evidence>
<evidence type="ECO:0000256" key="10">
    <source>
        <dbReference type="ARBA" id="ARBA00022840"/>
    </source>
</evidence>
<evidence type="ECO:0000256" key="8">
    <source>
        <dbReference type="ARBA" id="ARBA00022741"/>
    </source>
</evidence>
<dbReference type="Gene3D" id="1.10.287.130">
    <property type="match status" value="1"/>
</dbReference>
<keyword evidence="10" id="KW-0067">ATP-binding</keyword>
<dbReference type="EC" id="2.7.13.3" evidence="3"/>
<dbReference type="InterPro" id="IPR036890">
    <property type="entry name" value="HATPase_C_sf"/>
</dbReference>
<dbReference type="PROSITE" id="PS50109">
    <property type="entry name" value="HIS_KIN"/>
    <property type="match status" value="1"/>
</dbReference>
<evidence type="ECO:0000256" key="13">
    <source>
        <dbReference type="ARBA" id="ARBA00023136"/>
    </source>
</evidence>
<dbReference type="SMART" id="SM00387">
    <property type="entry name" value="HATPase_c"/>
    <property type="match status" value="1"/>
</dbReference>
<sequence>MSLLNWLKPEFWDYKASDKGPFEYHFHFRSMWKKRILLLALAAFGPFSCLAIFDYLVTKHYAEKEIHLRTAQIVSSTTRTVSFYLNQRKTALDLISRPYSFEEISSDQNLLDIFHSLKRTIGGFSDVGIINSSGEQVGYVGYYDLKGDNYAQETWFAETVAQGSYISEVFLGHRNIPHMIIAIKHDQTDGSFYLLRATIDTESFNQLLSQTDLEGTGDAFLINHAGIIQTPTLSHGNILEKSPFPVPPYSEKVRVNETTAPHDKIIYGYAHIPGTPYTTLILGHKSELMAPWLKTRFIVIVFILISILFIMFIVHALATRLVNEIYTTDKERILTLREVAHTNKLASIGRLAAGVAHEINNPLAIINEKAGLMKDILSFSSKYSGDQKLVGSIDSILNSVERCGTITKRLLGFARHLDVKLQPIDIKAVIEDVLGFLGKEAEYRSINVNIEVESDIAIFKTDRGKVQQIFLNLINNSFAAMSDGGHLNIKIIHHDNDFIAVSVEDDGCGIPQADLERIFEPFFSTKTKIGGTGLGLPITFGLAKELGGDIKVESTFGKGTKFTVYLPLTPKEPKEKQED</sequence>
<evidence type="ECO:0000313" key="16">
    <source>
        <dbReference type="EMBL" id="MBC8317451.1"/>
    </source>
</evidence>
<dbReference type="GO" id="GO:0005524">
    <property type="term" value="F:ATP binding"/>
    <property type="evidence" value="ECO:0007669"/>
    <property type="project" value="UniProtKB-KW"/>
</dbReference>
<dbReference type="InterPro" id="IPR003594">
    <property type="entry name" value="HATPase_dom"/>
</dbReference>
<dbReference type="EMBL" id="JACNJZ010000090">
    <property type="protein sequence ID" value="MBC8317451.1"/>
    <property type="molecule type" value="Genomic_DNA"/>
</dbReference>
<accession>A0A8J6TC98</accession>
<dbReference type="SUPFAM" id="SSF47384">
    <property type="entry name" value="Homodimeric domain of signal transducing histidine kinase"/>
    <property type="match status" value="1"/>
</dbReference>
<dbReference type="PRINTS" id="PR00344">
    <property type="entry name" value="BCTRLSENSOR"/>
</dbReference>
<keyword evidence="7 14" id="KW-0812">Transmembrane</keyword>
<dbReference type="Proteomes" id="UP000614424">
    <property type="component" value="Unassembled WGS sequence"/>
</dbReference>
<keyword evidence="5" id="KW-0597">Phosphoprotein</keyword>
<comment type="subcellular location">
    <subcellularLocation>
        <location evidence="2">Cell membrane</location>
        <topology evidence="2">Multi-pass membrane protein</topology>
    </subcellularLocation>
</comment>
<keyword evidence="8" id="KW-0547">Nucleotide-binding</keyword>
<feature type="transmembrane region" description="Helical" evidence="14">
    <location>
        <begin position="297"/>
        <end position="318"/>
    </location>
</feature>
<keyword evidence="6" id="KW-0808">Transferase</keyword>
<feature type="transmembrane region" description="Helical" evidence="14">
    <location>
        <begin position="36"/>
        <end position="57"/>
    </location>
</feature>
<name>A0A8J6TC98_9BACT</name>
<comment type="catalytic activity">
    <reaction evidence="1">
        <text>ATP + protein L-histidine = ADP + protein N-phospho-L-histidine.</text>
        <dbReference type="EC" id="2.7.13.3"/>
    </reaction>
</comment>
<evidence type="ECO:0000256" key="6">
    <source>
        <dbReference type="ARBA" id="ARBA00022679"/>
    </source>
</evidence>
<dbReference type="GO" id="GO:0005886">
    <property type="term" value="C:plasma membrane"/>
    <property type="evidence" value="ECO:0007669"/>
    <property type="project" value="UniProtKB-SubCell"/>
</dbReference>
<evidence type="ECO:0000256" key="14">
    <source>
        <dbReference type="SAM" id="Phobius"/>
    </source>
</evidence>
<dbReference type="Pfam" id="PF02518">
    <property type="entry name" value="HATPase_c"/>
    <property type="match status" value="1"/>
</dbReference>
<evidence type="ECO:0000259" key="15">
    <source>
        <dbReference type="PROSITE" id="PS50109"/>
    </source>
</evidence>
<dbReference type="InterPro" id="IPR033479">
    <property type="entry name" value="dCache_1"/>
</dbReference>
<comment type="caution">
    <text evidence="16">The sequence shown here is derived from an EMBL/GenBank/DDBJ whole genome shotgun (WGS) entry which is preliminary data.</text>
</comment>
<evidence type="ECO:0000313" key="17">
    <source>
        <dbReference type="Proteomes" id="UP000614424"/>
    </source>
</evidence>
<dbReference type="CDD" id="cd00082">
    <property type="entry name" value="HisKA"/>
    <property type="match status" value="1"/>
</dbReference>
<evidence type="ECO:0000256" key="3">
    <source>
        <dbReference type="ARBA" id="ARBA00012438"/>
    </source>
</evidence>